<protein>
    <recommendedName>
        <fullName evidence="2">ATP-dependent Clp protease proteolytic subunit</fullName>
    </recommendedName>
</protein>
<dbReference type="InterPro" id="IPR029045">
    <property type="entry name" value="ClpP/crotonase-like_dom_sf"/>
</dbReference>
<feature type="non-terminal residue" evidence="1">
    <location>
        <position position="186"/>
    </location>
</feature>
<dbReference type="InterPro" id="IPR023562">
    <property type="entry name" value="ClpP/TepA"/>
</dbReference>
<sequence length="186" mass="21363">MKRLLFISLAVIMVVVLGACATKEKKVEFKAPNTFTTLKDNSIRYIMRGHINSTAFYEVVNYAVEHNIPKVIIEIWSPGGSAHEALRIVGIIDEYRDKIIFETRSYSTAWSGGFLVLISGDTGLRFVAKNTSLMWHHVIRVKTKDDKEAKPDESTKLYDEIFNKYIVLRSSISMIVLLKKIEKEYW</sequence>
<proteinExistence type="predicted"/>
<dbReference type="EMBL" id="LAZR01025377">
    <property type="protein sequence ID" value="KKL72099.1"/>
    <property type="molecule type" value="Genomic_DNA"/>
</dbReference>
<dbReference type="PROSITE" id="PS51257">
    <property type="entry name" value="PROKAR_LIPOPROTEIN"/>
    <property type="match status" value="1"/>
</dbReference>
<evidence type="ECO:0000313" key="1">
    <source>
        <dbReference type="EMBL" id="KKL72099.1"/>
    </source>
</evidence>
<accession>A0A0F9EDR6</accession>
<dbReference type="Pfam" id="PF00574">
    <property type="entry name" value="CLP_protease"/>
    <property type="match status" value="1"/>
</dbReference>
<dbReference type="SUPFAM" id="SSF52096">
    <property type="entry name" value="ClpP/crotonase"/>
    <property type="match status" value="1"/>
</dbReference>
<gene>
    <name evidence="1" type="ORF">LCGC14_2088270</name>
</gene>
<organism evidence="1">
    <name type="scientific">marine sediment metagenome</name>
    <dbReference type="NCBI Taxonomy" id="412755"/>
    <lineage>
        <taxon>unclassified sequences</taxon>
        <taxon>metagenomes</taxon>
        <taxon>ecological metagenomes</taxon>
    </lineage>
</organism>
<evidence type="ECO:0008006" key="2">
    <source>
        <dbReference type="Google" id="ProtNLM"/>
    </source>
</evidence>
<reference evidence="1" key="1">
    <citation type="journal article" date="2015" name="Nature">
        <title>Complex archaea that bridge the gap between prokaryotes and eukaryotes.</title>
        <authorList>
            <person name="Spang A."/>
            <person name="Saw J.H."/>
            <person name="Jorgensen S.L."/>
            <person name="Zaremba-Niedzwiedzka K."/>
            <person name="Martijn J."/>
            <person name="Lind A.E."/>
            <person name="van Eijk R."/>
            <person name="Schleper C."/>
            <person name="Guy L."/>
            <person name="Ettema T.J."/>
        </authorList>
    </citation>
    <scope>NUCLEOTIDE SEQUENCE</scope>
</reference>
<name>A0A0F9EDR6_9ZZZZ</name>
<dbReference type="AlphaFoldDB" id="A0A0F9EDR6"/>
<comment type="caution">
    <text evidence="1">The sequence shown here is derived from an EMBL/GenBank/DDBJ whole genome shotgun (WGS) entry which is preliminary data.</text>
</comment>
<dbReference type="Gene3D" id="3.90.226.10">
    <property type="entry name" value="2-enoyl-CoA Hydratase, Chain A, domain 1"/>
    <property type="match status" value="1"/>
</dbReference>